<evidence type="ECO:0000256" key="1">
    <source>
        <dbReference type="SAM" id="Phobius"/>
    </source>
</evidence>
<feature type="transmembrane region" description="Helical" evidence="1">
    <location>
        <begin position="181"/>
        <end position="200"/>
    </location>
</feature>
<feature type="transmembrane region" description="Helical" evidence="1">
    <location>
        <begin position="212"/>
        <end position="230"/>
    </location>
</feature>
<feature type="transmembrane region" description="Helical" evidence="1">
    <location>
        <begin position="309"/>
        <end position="328"/>
    </location>
</feature>
<feature type="transmembrane region" description="Helical" evidence="1">
    <location>
        <begin position="451"/>
        <end position="468"/>
    </location>
</feature>
<dbReference type="RefSeq" id="WP_311817401.1">
    <property type="nucleotide sequence ID" value="NZ_JARPXK010000002.1"/>
</dbReference>
<comment type="caution">
    <text evidence="2">The sequence shown here is derived from an EMBL/GenBank/DDBJ whole genome shotgun (WGS) entry which is preliminary data.</text>
</comment>
<organism evidence="2 3">
    <name type="scientific">Enterococcus raffinosus</name>
    <dbReference type="NCBI Taxonomy" id="71452"/>
    <lineage>
        <taxon>Bacteria</taxon>
        <taxon>Bacillati</taxon>
        <taxon>Bacillota</taxon>
        <taxon>Bacilli</taxon>
        <taxon>Lactobacillales</taxon>
        <taxon>Enterococcaceae</taxon>
        <taxon>Enterococcus</taxon>
    </lineage>
</organism>
<sequence>MKQKEDPNILLKKFLNASELINMKKIAQYFLERIDYLFLLFSILTLWGAFRSSNLSVTELPNNFVFLLAVVIIFFFIVYSHSTSKLISSNFFKKSFLSFKRNIPLISLVIFFIIILLQIFILSNITAAIGWDVGVIISNVNHPDKINGYLSDYPNNQLYYFIMYFYNKILSIFSPTLNGNWLAFQMLNLVFIDMAAILLFKATKKLYGKKNAYLVLYLYMFLFMLSPWIMVPYTDQISLFLTTIVLYLYSNSKNVSGFPLFLTVIIIGTIIGISFLIKPSSIVYIIALAIIEVLKCFRKSHFSVKTIVIASLILGSFFLPLAGFKFFMDNQGIVKIDSNRAMPWTHFVMMGLAGNGGYNFNDIKRDQAIKDPILRKESNKEVIMQRLTEHKTAGYIKFLIQKHFNNTDRGDFGWGKDGTPQIPEKKSKNNIQTFLRELYYQQGKKANILRFYMQIFWIVILIGMAGSFKINFKKYDTFCGKLTIVGAFLYLLLFEGGRSRYLIQYLPFFLIVSSIGWTNISILFMDKKKRLNL</sequence>
<gene>
    <name evidence="2" type="ORF">P7D69_01060</name>
</gene>
<feature type="transmembrane region" description="Helical" evidence="1">
    <location>
        <begin position="505"/>
        <end position="525"/>
    </location>
</feature>
<dbReference type="Proteomes" id="UP001254770">
    <property type="component" value="Unassembled WGS sequence"/>
</dbReference>
<keyword evidence="1" id="KW-0812">Transmembrane</keyword>
<protein>
    <recommendedName>
        <fullName evidence="4">Glycosyltransferase RgtA/B/C/D-like domain-containing protein</fullName>
    </recommendedName>
</protein>
<dbReference type="EMBL" id="JARPXL010000001">
    <property type="protein sequence ID" value="MDT2542934.1"/>
    <property type="molecule type" value="Genomic_DNA"/>
</dbReference>
<evidence type="ECO:0000313" key="2">
    <source>
        <dbReference type="EMBL" id="MDT2542934.1"/>
    </source>
</evidence>
<feature type="transmembrane region" description="Helical" evidence="1">
    <location>
        <begin position="258"/>
        <end position="275"/>
    </location>
</feature>
<accession>A0AAW8T3F8</accession>
<feature type="transmembrane region" description="Helical" evidence="1">
    <location>
        <begin position="64"/>
        <end position="82"/>
    </location>
</feature>
<proteinExistence type="predicted"/>
<feature type="transmembrane region" description="Helical" evidence="1">
    <location>
        <begin position="34"/>
        <end position="52"/>
    </location>
</feature>
<reference evidence="2" key="1">
    <citation type="submission" date="2023-03" db="EMBL/GenBank/DDBJ databases">
        <authorList>
            <person name="Shen W."/>
            <person name="Cai J."/>
        </authorList>
    </citation>
    <scope>NUCLEOTIDE SEQUENCE</scope>
    <source>
        <strain evidence="2">Y15</strain>
    </source>
</reference>
<keyword evidence="1" id="KW-0472">Membrane</keyword>
<evidence type="ECO:0008006" key="4">
    <source>
        <dbReference type="Google" id="ProtNLM"/>
    </source>
</evidence>
<evidence type="ECO:0000313" key="3">
    <source>
        <dbReference type="Proteomes" id="UP001254770"/>
    </source>
</evidence>
<dbReference type="AlphaFoldDB" id="A0AAW8T3F8"/>
<feature type="transmembrane region" description="Helical" evidence="1">
    <location>
        <begin position="103"/>
        <end position="122"/>
    </location>
</feature>
<keyword evidence="1" id="KW-1133">Transmembrane helix</keyword>
<name>A0AAW8T3F8_9ENTE</name>